<dbReference type="Proteomes" id="UP001062846">
    <property type="component" value="Chromosome 9"/>
</dbReference>
<gene>
    <name evidence="1" type="ORF">RHMOL_Rhmol09G0097200</name>
</gene>
<keyword evidence="2" id="KW-1185">Reference proteome</keyword>
<dbReference type="EMBL" id="CM046396">
    <property type="protein sequence ID" value="KAI8538366.1"/>
    <property type="molecule type" value="Genomic_DNA"/>
</dbReference>
<protein>
    <submittedName>
        <fullName evidence="1">Uncharacterized protein</fullName>
    </submittedName>
</protein>
<name>A0ACC0MC86_RHOML</name>
<sequence>MKKGVFVRGSDPMSNKEDIYGYLLNSLSLSLSTTSSKALLLALFMVSFLVISSSPAAVDSSVPDGGGSSGGLVQWQILTKRNFSSQIRLHPHLLLMVTVPWSGESRSLTKELSQLVANKQEKFGNLTLMLLYRNTDKMLADAIGATEGVTILCYHHSLPYKYQGRLRAQNILHSAHFLMLRAPEQLPLESLETPEDLKTFLQSTDKALLLLEFCGWASSLLAKGKNNESVNAFGQLDCIIIIFKPLILVVPLERISVERLIDHLLPKERKTRRWMGLENEKLTCGVQNQFSGIPSAGEFSSVSDSDYIGAKNITPHDGMSCSFAEFLRFDTFFSNFTSIAREFFLPPERLRFGLVPERSLLSSLGVEDCGSWLSSLDVGQSDSWLMILHFAGCPSCSKVFREGDDLRHALLMQNSLVRELGGTGHDPEPVLPAHEPSFLLFVDRSSDLSETRRKSKEAIDAFRNLALHYETSYGKGQQNNNLFGTYQVSKSMPVHQSLKLSPKSENFGPDEMSIMIVNEENHVTLDKNDPSLRGNSLHDVLAYVLKNKNGVKLSSLAKKVGFELLSEDFDIKVQETKRTKTGVLQSDEVSLNPKKGLHEASVDLPKDQIRDTPSTSTMERKEQFKPDHYLGSAEDEIVDQKALSEITNLREHKLHHKHFTGSFIFSDSGYQLLEALTAGSKIPSVVIVDPILQKHFVLPDQTVFTYTSLSHFLDGFLNASLHPYQRSESVVPSPREGPSPPFVNLDFHEVDSIPRVTTSTFSELVNCFNQSDISNVGHVLKKDVLVLFSNSWCGFCQRMELIVREVYRAFKHHASLLNNGPTNKGSVSAEEEFSISNECGGENEKITYKFKDSTFCAESMILNQWRPHRDGKIMVRVVLIRFEMAYKLQDDLKESKLPLIYFMDCRVNECSSILRSATQRELYPSLLLFPAESKNAVPYEGDTTVSDIIKFIIDQGNNPSTIVKEKGLCCGSWQVHCLLYLCIWVAPLFDALLILAIKKYDSQKMHSRQQMLVVRVERPYIGVVNSRILLVVGYGTDIRKVALNILGQDYQDASQIAVHKEASLSKGKCHEVLLKYRTPENVIRYKHIRASRQVNVGSILIATDKLFNVHPFEESTILIIKADPGSGFQGLIVNKYISWDSLHELEEGLELLKEARLSIGGPLLKHGMPLVALTRRTSKGENQEILPSVYFLDQLATIDEIEGLKLHNYSIMDYWFFLGYSSWGWDQLFDEIAQGAWKISSNHVQVLDWPWR</sequence>
<comment type="caution">
    <text evidence="1">The sequence shown here is derived from an EMBL/GenBank/DDBJ whole genome shotgun (WGS) entry which is preliminary data.</text>
</comment>
<proteinExistence type="predicted"/>
<reference evidence="1" key="1">
    <citation type="submission" date="2022-02" db="EMBL/GenBank/DDBJ databases">
        <title>Plant Genome Project.</title>
        <authorList>
            <person name="Zhang R.-G."/>
        </authorList>
    </citation>
    <scope>NUCLEOTIDE SEQUENCE</scope>
    <source>
        <strain evidence="1">AT1</strain>
    </source>
</reference>
<organism evidence="1 2">
    <name type="scientific">Rhododendron molle</name>
    <name type="common">Chinese azalea</name>
    <name type="synonym">Azalea mollis</name>
    <dbReference type="NCBI Taxonomy" id="49168"/>
    <lineage>
        <taxon>Eukaryota</taxon>
        <taxon>Viridiplantae</taxon>
        <taxon>Streptophyta</taxon>
        <taxon>Embryophyta</taxon>
        <taxon>Tracheophyta</taxon>
        <taxon>Spermatophyta</taxon>
        <taxon>Magnoliopsida</taxon>
        <taxon>eudicotyledons</taxon>
        <taxon>Gunneridae</taxon>
        <taxon>Pentapetalae</taxon>
        <taxon>asterids</taxon>
        <taxon>Ericales</taxon>
        <taxon>Ericaceae</taxon>
        <taxon>Ericoideae</taxon>
        <taxon>Rhodoreae</taxon>
        <taxon>Rhododendron</taxon>
    </lineage>
</organism>
<evidence type="ECO:0000313" key="1">
    <source>
        <dbReference type="EMBL" id="KAI8538366.1"/>
    </source>
</evidence>
<accession>A0ACC0MC86</accession>
<evidence type="ECO:0000313" key="2">
    <source>
        <dbReference type="Proteomes" id="UP001062846"/>
    </source>
</evidence>